<evidence type="ECO:0000256" key="3">
    <source>
        <dbReference type="ARBA" id="ARBA00022827"/>
    </source>
</evidence>
<proteinExistence type="predicted"/>
<evidence type="ECO:0000256" key="2">
    <source>
        <dbReference type="ARBA" id="ARBA00022630"/>
    </source>
</evidence>
<keyword evidence="3" id="KW-0274">FAD</keyword>
<evidence type="ECO:0000256" key="4">
    <source>
        <dbReference type="ARBA" id="ARBA00023002"/>
    </source>
</evidence>
<dbReference type="OMA" id="TAVRCEF"/>
<feature type="non-terminal residue" evidence="7">
    <location>
        <position position="1"/>
    </location>
</feature>
<evidence type="ECO:0000256" key="5">
    <source>
        <dbReference type="ARBA" id="ARBA00023033"/>
    </source>
</evidence>
<comment type="cofactor">
    <cofactor evidence="1">
        <name>FAD</name>
        <dbReference type="ChEBI" id="CHEBI:57692"/>
    </cofactor>
</comment>
<accession>A0A3E2H1U7</accession>
<keyword evidence="4" id="KW-0560">Oxidoreductase</keyword>
<keyword evidence="5" id="KW-0503">Monooxygenase</keyword>
<dbReference type="EMBL" id="NCSJ02000210">
    <property type="protein sequence ID" value="RFU27369.1"/>
    <property type="molecule type" value="Genomic_DNA"/>
</dbReference>
<reference evidence="7 8" key="1">
    <citation type="submission" date="2018-05" db="EMBL/GenBank/DDBJ databases">
        <title>Draft genome sequence of Scytalidium lignicola DSM 105466, a ubiquitous saprotrophic fungus.</title>
        <authorList>
            <person name="Buettner E."/>
            <person name="Gebauer A.M."/>
            <person name="Hofrichter M."/>
            <person name="Liers C."/>
            <person name="Kellner H."/>
        </authorList>
    </citation>
    <scope>NUCLEOTIDE SEQUENCE [LARGE SCALE GENOMIC DNA]</scope>
    <source>
        <strain evidence="7 8">DSM 105466</strain>
    </source>
</reference>
<dbReference type="AlphaFoldDB" id="A0A3E2H1U7"/>
<dbReference type="Proteomes" id="UP000258309">
    <property type="component" value="Unassembled WGS sequence"/>
</dbReference>
<evidence type="ECO:0000256" key="1">
    <source>
        <dbReference type="ARBA" id="ARBA00001974"/>
    </source>
</evidence>
<evidence type="ECO:0000313" key="8">
    <source>
        <dbReference type="Proteomes" id="UP000258309"/>
    </source>
</evidence>
<dbReference type="InterPro" id="IPR002938">
    <property type="entry name" value="FAD-bd"/>
</dbReference>
<dbReference type="Pfam" id="PF01494">
    <property type="entry name" value="FAD_binding_3"/>
    <property type="match status" value="1"/>
</dbReference>
<sequence length="431" mass="47923">MKNMSADSETHILIIGAGITGLTLAQALRKRNQENPSLKPITYSIFERDPDPYARGAGWGLTLHWALEQFLDCLPEDAKAQLPGAWVDKDSLESGNLGSFKLFNLQTGENPFFTPASKSPRNRFAREKLREALMHKLDIQWSKNLTTIEHPSENEIVAIFEDGTTAKGNMLIGCDGSRSNVRRILCPNNYQNNVVPNRLTGVSVPYSPEKVARFQALDPYFFQCCDPATNSFMFFGFLKVPGKKEQEAANGTLPVISQVLISWPYRPGFLGHDEPVEVAAEQKDRIKWLKTISKNWVEPFREIAQDIPDDAEAKIVNLEDWPPVKGAWDNAGGKVTLIGDAAHAMTMYRGEAANHGIADVTELLQHLLPENHSNGVPSLKERIDAYESGMIERANPAVLRSRQACMDAHDFSRVGPNSPLVAMRIITETTA</sequence>
<feature type="non-terminal residue" evidence="7">
    <location>
        <position position="431"/>
    </location>
</feature>
<dbReference type="PANTHER" id="PTHR47178:SF1">
    <property type="entry name" value="FAD-BINDING DOMAIN-CONTAINING PROTEIN-RELATED"/>
    <property type="match status" value="1"/>
</dbReference>
<protein>
    <recommendedName>
        <fullName evidence="6">FAD-binding domain-containing protein</fullName>
    </recommendedName>
</protein>
<dbReference type="GO" id="GO:0071949">
    <property type="term" value="F:FAD binding"/>
    <property type="evidence" value="ECO:0007669"/>
    <property type="project" value="InterPro"/>
</dbReference>
<keyword evidence="2" id="KW-0285">Flavoprotein</keyword>
<dbReference type="OrthoDB" id="47494at2759"/>
<dbReference type="InterPro" id="IPR036188">
    <property type="entry name" value="FAD/NAD-bd_sf"/>
</dbReference>
<evidence type="ECO:0000259" key="6">
    <source>
        <dbReference type="Pfam" id="PF01494"/>
    </source>
</evidence>
<dbReference type="PANTHER" id="PTHR47178">
    <property type="entry name" value="MONOOXYGENASE, FAD-BINDING"/>
    <property type="match status" value="1"/>
</dbReference>
<name>A0A3E2H1U7_SCYLI</name>
<feature type="domain" description="FAD-binding" evidence="6">
    <location>
        <begin position="331"/>
        <end position="388"/>
    </location>
</feature>
<keyword evidence="8" id="KW-1185">Reference proteome</keyword>
<evidence type="ECO:0000313" key="7">
    <source>
        <dbReference type="EMBL" id="RFU27369.1"/>
    </source>
</evidence>
<dbReference type="STRING" id="5539.A0A3E2H1U7"/>
<dbReference type="SUPFAM" id="SSF51905">
    <property type="entry name" value="FAD/NAD(P)-binding domain"/>
    <property type="match status" value="1"/>
</dbReference>
<organism evidence="7 8">
    <name type="scientific">Scytalidium lignicola</name>
    <name type="common">Hyphomycete</name>
    <dbReference type="NCBI Taxonomy" id="5539"/>
    <lineage>
        <taxon>Eukaryota</taxon>
        <taxon>Fungi</taxon>
        <taxon>Dikarya</taxon>
        <taxon>Ascomycota</taxon>
        <taxon>Pezizomycotina</taxon>
        <taxon>Leotiomycetes</taxon>
        <taxon>Leotiomycetes incertae sedis</taxon>
        <taxon>Scytalidium</taxon>
    </lineage>
</organism>
<dbReference type="PRINTS" id="PR00420">
    <property type="entry name" value="RNGMNOXGNASE"/>
</dbReference>
<dbReference type="Gene3D" id="3.50.50.60">
    <property type="entry name" value="FAD/NAD(P)-binding domain"/>
    <property type="match status" value="1"/>
</dbReference>
<comment type="caution">
    <text evidence="7">The sequence shown here is derived from an EMBL/GenBank/DDBJ whole genome shotgun (WGS) entry which is preliminary data.</text>
</comment>
<gene>
    <name evidence="7" type="ORF">B7463_g8973</name>
</gene>
<dbReference type="GO" id="GO:0004497">
    <property type="term" value="F:monooxygenase activity"/>
    <property type="evidence" value="ECO:0007669"/>
    <property type="project" value="UniProtKB-KW"/>
</dbReference>